<organism evidence="7">
    <name type="scientific">Daucus carota subsp. sativus</name>
    <name type="common">Carrot</name>
    <dbReference type="NCBI Taxonomy" id="79200"/>
    <lineage>
        <taxon>Eukaryota</taxon>
        <taxon>Viridiplantae</taxon>
        <taxon>Streptophyta</taxon>
        <taxon>Embryophyta</taxon>
        <taxon>Tracheophyta</taxon>
        <taxon>Spermatophyta</taxon>
        <taxon>Magnoliopsida</taxon>
        <taxon>eudicotyledons</taxon>
        <taxon>Gunneridae</taxon>
        <taxon>Pentapetalae</taxon>
        <taxon>asterids</taxon>
        <taxon>campanulids</taxon>
        <taxon>Apiales</taxon>
        <taxon>Apiaceae</taxon>
        <taxon>Apioideae</taxon>
        <taxon>Scandiceae</taxon>
        <taxon>Daucinae</taxon>
        <taxon>Daucus</taxon>
        <taxon>Daucus sect. Daucus</taxon>
    </lineage>
</organism>
<evidence type="ECO:0000256" key="5">
    <source>
        <dbReference type="SAM" id="MobiDB-lite"/>
    </source>
</evidence>
<proteinExistence type="predicted"/>
<dbReference type="AlphaFoldDB" id="A0A166D921"/>
<evidence type="ECO:0000313" key="8">
    <source>
        <dbReference type="EMBL" id="WOG87284.1"/>
    </source>
</evidence>
<dbReference type="Gene3D" id="6.10.140.2220">
    <property type="match status" value="1"/>
</dbReference>
<dbReference type="InterPro" id="IPR007320">
    <property type="entry name" value="PDCD2_C"/>
</dbReference>
<keyword evidence="3" id="KW-0862">Zinc</keyword>
<evidence type="ECO:0000313" key="7">
    <source>
        <dbReference type="EMBL" id="KZN04944.1"/>
    </source>
</evidence>
<dbReference type="InterPro" id="IPR002893">
    <property type="entry name" value="Znf_MYND"/>
</dbReference>
<evidence type="ECO:0000259" key="6">
    <source>
        <dbReference type="PROSITE" id="PS50865"/>
    </source>
</evidence>
<dbReference type="Gramene" id="KZN04944">
    <property type="protein sequence ID" value="KZN04944"/>
    <property type="gene ID" value="DCAR_005781"/>
</dbReference>
<dbReference type="PROSITE" id="PS01360">
    <property type="entry name" value="ZF_MYND_1"/>
    <property type="match status" value="1"/>
</dbReference>
<evidence type="ECO:0000256" key="3">
    <source>
        <dbReference type="ARBA" id="ARBA00022833"/>
    </source>
</evidence>
<dbReference type="PROSITE" id="PS50865">
    <property type="entry name" value="ZF_MYND_2"/>
    <property type="match status" value="1"/>
</dbReference>
<evidence type="ECO:0000256" key="2">
    <source>
        <dbReference type="ARBA" id="ARBA00022771"/>
    </source>
</evidence>
<keyword evidence="9" id="KW-1185">Reference proteome</keyword>
<keyword evidence="1" id="KW-0479">Metal-binding</keyword>
<dbReference type="Proteomes" id="UP000077755">
    <property type="component" value="Chromosome 2"/>
</dbReference>
<evidence type="ECO:0000313" key="9">
    <source>
        <dbReference type="Proteomes" id="UP000077755"/>
    </source>
</evidence>
<dbReference type="EMBL" id="LNRQ01000002">
    <property type="protein sequence ID" value="KZN04944.1"/>
    <property type="molecule type" value="Genomic_DNA"/>
</dbReference>
<feature type="compositionally biased region" description="Acidic residues" evidence="5">
    <location>
        <begin position="48"/>
        <end position="61"/>
    </location>
</feature>
<dbReference type="GO" id="GO:0008270">
    <property type="term" value="F:zinc ion binding"/>
    <property type="evidence" value="ECO:0007669"/>
    <property type="project" value="UniProtKB-KW"/>
</dbReference>
<dbReference type="STRING" id="79200.A0A166D921"/>
<dbReference type="GO" id="GO:0005737">
    <property type="term" value="C:cytoplasm"/>
    <property type="evidence" value="ECO:0007669"/>
    <property type="project" value="InterPro"/>
</dbReference>
<reference evidence="7" key="1">
    <citation type="journal article" date="2016" name="Nat. Genet.">
        <title>A high-quality carrot genome assembly provides new insights into carotenoid accumulation and asterid genome evolution.</title>
        <authorList>
            <person name="Iorizzo M."/>
            <person name="Ellison S."/>
            <person name="Senalik D."/>
            <person name="Zeng P."/>
            <person name="Satapoomin P."/>
            <person name="Huang J."/>
            <person name="Bowman M."/>
            <person name="Iovene M."/>
            <person name="Sanseverino W."/>
            <person name="Cavagnaro P."/>
            <person name="Yildiz M."/>
            <person name="Macko-Podgorni A."/>
            <person name="Moranska E."/>
            <person name="Grzebelus E."/>
            <person name="Grzebelus D."/>
            <person name="Ashrafi H."/>
            <person name="Zheng Z."/>
            <person name="Cheng S."/>
            <person name="Spooner D."/>
            <person name="Van Deynze A."/>
            <person name="Simon P."/>
        </authorList>
    </citation>
    <scope>NUCLEOTIDE SEQUENCE [LARGE SCALE GENOMIC DNA]</scope>
    <source>
        <tissue evidence="7">Leaf</tissue>
    </source>
</reference>
<evidence type="ECO:0000256" key="4">
    <source>
        <dbReference type="PROSITE-ProRule" id="PRU00134"/>
    </source>
</evidence>
<dbReference type="Pfam" id="PF01753">
    <property type="entry name" value="zf-MYND"/>
    <property type="match status" value="1"/>
</dbReference>
<dbReference type="Pfam" id="PF04194">
    <property type="entry name" value="PDCD2_C"/>
    <property type="match status" value="1"/>
</dbReference>
<feature type="compositionally biased region" description="Polar residues" evidence="5">
    <location>
        <begin position="1"/>
        <end position="14"/>
    </location>
</feature>
<feature type="region of interest" description="Disordered" evidence="5">
    <location>
        <begin position="1"/>
        <end position="61"/>
    </location>
</feature>
<dbReference type="PANTHER" id="PTHR12298">
    <property type="entry name" value="PCDC2 PROGRAMMED CELL DEATH PROTEIN 2 -RELATED"/>
    <property type="match status" value="1"/>
</dbReference>
<evidence type="ECO:0000256" key="1">
    <source>
        <dbReference type="ARBA" id="ARBA00022723"/>
    </source>
</evidence>
<feature type="domain" description="MYND-type" evidence="6">
    <location>
        <begin position="200"/>
        <end position="238"/>
    </location>
</feature>
<protein>
    <recommendedName>
        <fullName evidence="6">MYND-type domain-containing protein</fullName>
    </recommendedName>
</protein>
<keyword evidence="2 4" id="KW-0863">Zinc-finger</keyword>
<gene>
    <name evidence="7" type="ORF">DCAR_005781</name>
    <name evidence="8" type="ORF">DCAR_0206507</name>
</gene>
<sequence>MARQNDQTGDSSVENLRRTLRITSLDDDDDEDDESPPNNTTNLINRMDEEDEDDEEDEEDEMTVTIGFVEKPKHDWSLLPHLFPSKAGGFPAWLDPINLPSGSSSVCGICGDPLQFLLQVYAPLFEKKSTFHRTLFVFMCPSMKCLLQDQHEQWKRPSDNPSRSVKVYRCQLPRSNPFYSSEPPKHNGTDKPSEVKAALCSWCGTWKGCSVCGNCKIARYCSEKHQAAHWCKGHNNECRKLAIDPQNSSSCSGKIASNSIWPQFEIVNEDEPEIDTMSENGGYATALASVSHVDEGLNSLIDSFEADADKKSWATFQERVSRFPEQVIRYCRYARAKPLWPMSSGRPSNTDVPKCSYCGGPRCFELQILPQLLYYFGVQNDVNSLDWSTIVIYTCEASCDEGVVYKEEFAWVQLPSQSTTTVG</sequence>
<name>A0A166D921_DAUCS</name>
<dbReference type="PANTHER" id="PTHR12298:SF4">
    <property type="entry name" value="PROGRAMMED CELL DEATH PROTEIN 2"/>
    <property type="match status" value="1"/>
</dbReference>
<dbReference type="EMBL" id="CP093344">
    <property type="protein sequence ID" value="WOG87284.1"/>
    <property type="molecule type" value="Genomic_DNA"/>
</dbReference>
<dbReference type="SUPFAM" id="SSF144232">
    <property type="entry name" value="HIT/MYND zinc finger-like"/>
    <property type="match status" value="1"/>
</dbReference>
<feature type="compositionally biased region" description="Acidic residues" evidence="5">
    <location>
        <begin position="25"/>
        <end position="35"/>
    </location>
</feature>
<dbReference type="OMA" id="HQVIRYS"/>
<reference evidence="8" key="2">
    <citation type="submission" date="2022-03" db="EMBL/GenBank/DDBJ databases">
        <title>Draft title - Genomic analysis of global carrot germplasm unveils the trajectory of domestication and the origin of high carotenoid orange carrot.</title>
        <authorList>
            <person name="Iorizzo M."/>
            <person name="Ellison S."/>
            <person name="Senalik D."/>
            <person name="Macko-Podgorni A."/>
            <person name="Grzebelus D."/>
            <person name="Bostan H."/>
            <person name="Rolling W."/>
            <person name="Curaba J."/>
            <person name="Simon P."/>
        </authorList>
    </citation>
    <scope>NUCLEOTIDE SEQUENCE</scope>
    <source>
        <tissue evidence="8">Leaf</tissue>
    </source>
</reference>
<accession>A0A166D921</accession>